<evidence type="ECO:0000256" key="1">
    <source>
        <dbReference type="ARBA" id="ARBA00022729"/>
    </source>
</evidence>
<dbReference type="InterPro" id="IPR006311">
    <property type="entry name" value="TAT_signal"/>
</dbReference>
<evidence type="ECO:0000256" key="2">
    <source>
        <dbReference type="SAM" id="SignalP"/>
    </source>
</evidence>
<dbReference type="Pfam" id="PF13517">
    <property type="entry name" value="FG-GAP_3"/>
    <property type="match status" value="2"/>
</dbReference>
<dbReference type="Gene3D" id="3.20.20.80">
    <property type="entry name" value="Glycosidases"/>
    <property type="match status" value="1"/>
</dbReference>
<name>A0ABV9D8V2_9MICO</name>
<proteinExistence type="predicted"/>
<feature type="signal peptide" evidence="2">
    <location>
        <begin position="1"/>
        <end position="35"/>
    </location>
</feature>
<dbReference type="Gene3D" id="2.130.10.130">
    <property type="entry name" value="Integrin alpha, N-terminal"/>
    <property type="match status" value="2"/>
</dbReference>
<keyword evidence="4" id="KW-1185">Reference proteome</keyword>
<dbReference type="InterPro" id="IPR017853">
    <property type="entry name" value="GH"/>
</dbReference>
<reference evidence="4" key="1">
    <citation type="journal article" date="2019" name="Int. J. Syst. Evol. Microbiol.">
        <title>The Global Catalogue of Microorganisms (GCM) 10K type strain sequencing project: providing services to taxonomists for standard genome sequencing and annotation.</title>
        <authorList>
            <consortium name="The Broad Institute Genomics Platform"/>
            <consortium name="The Broad Institute Genome Sequencing Center for Infectious Disease"/>
            <person name="Wu L."/>
            <person name="Ma J."/>
        </authorList>
    </citation>
    <scope>NUCLEOTIDE SEQUENCE [LARGE SCALE GENOMIC DNA]</scope>
    <source>
        <strain evidence="4">JCM 3369</strain>
    </source>
</reference>
<dbReference type="InterPro" id="IPR028994">
    <property type="entry name" value="Integrin_alpha_N"/>
</dbReference>
<dbReference type="EMBL" id="JBHSGF010000004">
    <property type="protein sequence ID" value="MFC4555041.1"/>
    <property type="molecule type" value="Genomic_DNA"/>
</dbReference>
<dbReference type="Proteomes" id="UP001595955">
    <property type="component" value="Unassembled WGS sequence"/>
</dbReference>
<dbReference type="RefSeq" id="WP_122824043.1">
    <property type="nucleotide sequence ID" value="NZ_CP033325.1"/>
</dbReference>
<dbReference type="SUPFAM" id="SSF51445">
    <property type="entry name" value="(Trans)glycosidases"/>
    <property type="match status" value="1"/>
</dbReference>
<organism evidence="3 4">
    <name type="scientific">Georgenia faecalis</name>
    <dbReference type="NCBI Taxonomy" id="2483799"/>
    <lineage>
        <taxon>Bacteria</taxon>
        <taxon>Bacillati</taxon>
        <taxon>Actinomycetota</taxon>
        <taxon>Actinomycetes</taxon>
        <taxon>Micrococcales</taxon>
        <taxon>Bogoriellaceae</taxon>
        <taxon>Georgenia</taxon>
    </lineage>
</organism>
<evidence type="ECO:0000313" key="3">
    <source>
        <dbReference type="EMBL" id="MFC4555041.1"/>
    </source>
</evidence>
<protein>
    <submittedName>
        <fullName evidence="3">FG-GAP-like repeat-containing protein</fullName>
    </submittedName>
</protein>
<keyword evidence="1 2" id="KW-0732">Signal</keyword>
<dbReference type="PANTHER" id="PTHR44103:SF1">
    <property type="entry name" value="PROPROTEIN CONVERTASE P"/>
    <property type="match status" value="1"/>
</dbReference>
<dbReference type="PANTHER" id="PTHR44103">
    <property type="entry name" value="PROPROTEIN CONVERTASE P"/>
    <property type="match status" value="1"/>
</dbReference>
<comment type="caution">
    <text evidence="3">The sequence shown here is derived from an EMBL/GenBank/DDBJ whole genome shotgun (WGS) entry which is preliminary data.</text>
</comment>
<gene>
    <name evidence="3" type="ORF">ACFO3F_07255</name>
</gene>
<dbReference type="InterPro" id="IPR013517">
    <property type="entry name" value="FG-GAP"/>
</dbReference>
<accession>A0ABV9D8V2</accession>
<dbReference type="SUPFAM" id="SSF69318">
    <property type="entry name" value="Integrin alpha N-terminal domain"/>
    <property type="match status" value="1"/>
</dbReference>
<sequence>MSTTGPAGRRWLAAALSALVALALTLLPTAPPAVAATLYGHDVSWPQCSSAQGGYGLPMPPTSTQFVVVGLTRGLAFTENPCLASQVSWTRTHATPAHAYAMATFPTAAQLGAYGDDGPWRATTRAARLSNVGYAEAQYAVASLARVGWRPPVVWIDVEPRPAQPWPTANAAQQRENRYVIEGLMRGLRDAGYSYGLYSYTSGWNDITAGWRLPGVPVWATAGRLDYPDEALDRCTQPSFSGGRVYLSQWYDDTRDYDRTCGTYAFTPLAVPPSSMTGGLGDLDGDWRNDVLAREAATGRLWLYRGTGTGGWSGRVQVGTGWGGMDVMDTAGDVDGDGRVDVLAVDAASGALWLYRGTGTGGIGARTQVGRGWGVMDAVVGPGDVTGDGRVDLLAREAATGRLWLYPGDGAGGWRARQQVGPGWGVMDLLVAPGDLDGDGAADLLARHAGTGDLWLYPGTGSGGFRAAVRVGNGWGVMDAVVGAGDVNGDRTADLLARRPSGELWLYPGNGTGGWLAPSRVGHGWQVMDALA</sequence>
<dbReference type="PROSITE" id="PS51318">
    <property type="entry name" value="TAT"/>
    <property type="match status" value="1"/>
</dbReference>
<feature type="chain" id="PRO_5045062607" evidence="2">
    <location>
        <begin position="36"/>
        <end position="532"/>
    </location>
</feature>
<evidence type="ECO:0000313" key="4">
    <source>
        <dbReference type="Proteomes" id="UP001595955"/>
    </source>
</evidence>